<feature type="region of interest" description="Disordered" evidence="1">
    <location>
        <begin position="64"/>
        <end position="86"/>
    </location>
</feature>
<keyword evidence="3" id="KW-1185">Reference proteome</keyword>
<gene>
    <name evidence="2" type="ORF">NDU88_000226</name>
</gene>
<evidence type="ECO:0000313" key="2">
    <source>
        <dbReference type="EMBL" id="KAJ1087031.1"/>
    </source>
</evidence>
<name>A0AAV7L5T1_PLEWA</name>
<sequence length="86" mass="9979">MMTKCILIPWRSREPSPNDDEMCPYSMAQQRAVSQCRQNVSLFHGAAESRLPMTKCILIPWRSREPSPNDDEMYPYSMAQQRAVSQ</sequence>
<dbReference type="AlphaFoldDB" id="A0AAV7L5T1"/>
<protein>
    <submittedName>
        <fullName evidence="2">Uncharacterized protein</fullName>
    </submittedName>
</protein>
<dbReference type="Proteomes" id="UP001066276">
    <property type="component" value="Chromosome 11"/>
</dbReference>
<organism evidence="2 3">
    <name type="scientific">Pleurodeles waltl</name>
    <name type="common">Iberian ribbed newt</name>
    <dbReference type="NCBI Taxonomy" id="8319"/>
    <lineage>
        <taxon>Eukaryota</taxon>
        <taxon>Metazoa</taxon>
        <taxon>Chordata</taxon>
        <taxon>Craniata</taxon>
        <taxon>Vertebrata</taxon>
        <taxon>Euteleostomi</taxon>
        <taxon>Amphibia</taxon>
        <taxon>Batrachia</taxon>
        <taxon>Caudata</taxon>
        <taxon>Salamandroidea</taxon>
        <taxon>Salamandridae</taxon>
        <taxon>Pleurodelinae</taxon>
        <taxon>Pleurodeles</taxon>
    </lineage>
</organism>
<dbReference type="EMBL" id="JANPWB010000015">
    <property type="protein sequence ID" value="KAJ1087031.1"/>
    <property type="molecule type" value="Genomic_DNA"/>
</dbReference>
<comment type="caution">
    <text evidence="2">The sequence shown here is derived from an EMBL/GenBank/DDBJ whole genome shotgun (WGS) entry which is preliminary data.</text>
</comment>
<evidence type="ECO:0000313" key="3">
    <source>
        <dbReference type="Proteomes" id="UP001066276"/>
    </source>
</evidence>
<evidence type="ECO:0000256" key="1">
    <source>
        <dbReference type="SAM" id="MobiDB-lite"/>
    </source>
</evidence>
<proteinExistence type="predicted"/>
<accession>A0AAV7L5T1</accession>
<reference evidence="2" key="1">
    <citation type="journal article" date="2022" name="bioRxiv">
        <title>Sequencing and chromosome-scale assembly of the giantPleurodeles waltlgenome.</title>
        <authorList>
            <person name="Brown T."/>
            <person name="Elewa A."/>
            <person name="Iarovenko S."/>
            <person name="Subramanian E."/>
            <person name="Araus A.J."/>
            <person name="Petzold A."/>
            <person name="Susuki M."/>
            <person name="Suzuki K.-i.T."/>
            <person name="Hayashi T."/>
            <person name="Toyoda A."/>
            <person name="Oliveira C."/>
            <person name="Osipova E."/>
            <person name="Leigh N.D."/>
            <person name="Simon A."/>
            <person name="Yun M.H."/>
        </authorList>
    </citation>
    <scope>NUCLEOTIDE SEQUENCE</scope>
    <source>
        <strain evidence="2">20211129_DDA</strain>
        <tissue evidence="2">Liver</tissue>
    </source>
</reference>